<keyword evidence="2" id="KW-1185">Reference proteome</keyword>
<evidence type="ECO:0000313" key="2">
    <source>
        <dbReference type="Proteomes" id="UP001419910"/>
    </source>
</evidence>
<dbReference type="RefSeq" id="WP_343891250.1">
    <property type="nucleotide sequence ID" value="NZ_BAAAEH010000040.1"/>
</dbReference>
<reference evidence="1 2" key="1">
    <citation type="submission" date="2024-05" db="EMBL/GenBank/DDBJ databases">
        <authorList>
            <person name="Liu Q."/>
            <person name="Xin Y.-H."/>
        </authorList>
    </citation>
    <scope>NUCLEOTIDE SEQUENCE [LARGE SCALE GENOMIC DNA]</scope>
    <source>
        <strain evidence="1 2">CGMCC 1.10181</strain>
    </source>
</reference>
<gene>
    <name evidence="1" type="ORF">ABC974_10030</name>
</gene>
<dbReference type="Proteomes" id="UP001419910">
    <property type="component" value="Unassembled WGS sequence"/>
</dbReference>
<evidence type="ECO:0000313" key="1">
    <source>
        <dbReference type="EMBL" id="MEN2789964.1"/>
    </source>
</evidence>
<name>A0ABU9Y2C8_9SPHN</name>
<sequence>MSQLDTHKWEKELRFLLDRIQAHPSRDATEDRQRIAVLKNLIAGPRDRVSA</sequence>
<dbReference type="EMBL" id="JBDIME010000006">
    <property type="protein sequence ID" value="MEN2789964.1"/>
    <property type="molecule type" value="Genomic_DNA"/>
</dbReference>
<proteinExistence type="predicted"/>
<organism evidence="1 2">
    <name type="scientific">Sphingomonas oligophenolica</name>
    <dbReference type="NCBI Taxonomy" id="301154"/>
    <lineage>
        <taxon>Bacteria</taxon>
        <taxon>Pseudomonadati</taxon>
        <taxon>Pseudomonadota</taxon>
        <taxon>Alphaproteobacteria</taxon>
        <taxon>Sphingomonadales</taxon>
        <taxon>Sphingomonadaceae</taxon>
        <taxon>Sphingomonas</taxon>
    </lineage>
</organism>
<protein>
    <submittedName>
        <fullName evidence="1">Uncharacterized protein</fullName>
    </submittedName>
</protein>
<comment type="caution">
    <text evidence="1">The sequence shown here is derived from an EMBL/GenBank/DDBJ whole genome shotgun (WGS) entry which is preliminary data.</text>
</comment>
<accession>A0ABU9Y2C8</accession>